<protein>
    <submittedName>
        <fullName evidence="1">Uncharacterized protein</fullName>
    </submittedName>
</protein>
<dbReference type="RefSeq" id="WP_037455980.1">
    <property type="nucleotide sequence ID" value="NZ_JFHR01000062.1"/>
</dbReference>
<name>A0A081R9G1_SPHCR</name>
<accession>A0A081R9G1</accession>
<dbReference type="AlphaFoldDB" id="A0A081R9G1"/>
<dbReference type="PATRIC" id="fig|46429.4.peg.3897"/>
<organism evidence="1 2">
    <name type="scientific">Sphingobium chlorophenolicum</name>
    <dbReference type="NCBI Taxonomy" id="46429"/>
    <lineage>
        <taxon>Bacteria</taxon>
        <taxon>Pseudomonadati</taxon>
        <taxon>Pseudomonadota</taxon>
        <taxon>Alphaproteobacteria</taxon>
        <taxon>Sphingomonadales</taxon>
        <taxon>Sphingomonadaceae</taxon>
        <taxon>Sphingobium</taxon>
    </lineage>
</organism>
<evidence type="ECO:0000313" key="2">
    <source>
        <dbReference type="Proteomes" id="UP000028411"/>
    </source>
</evidence>
<dbReference type="Proteomes" id="UP000028411">
    <property type="component" value="Unassembled WGS sequence"/>
</dbReference>
<gene>
    <name evidence="1" type="ORF">BV95_03908</name>
</gene>
<evidence type="ECO:0000313" key="1">
    <source>
        <dbReference type="EMBL" id="KEQ51834.1"/>
    </source>
</evidence>
<sequence>MKKILDDVARFVARLAPEPVCDPCITQKLALEEAALAAQASHELAGSHGYERMKGVCSLCGEHGMVIHRR</sequence>
<dbReference type="EMBL" id="JFHR01000062">
    <property type="protein sequence ID" value="KEQ51834.1"/>
    <property type="molecule type" value="Genomic_DNA"/>
</dbReference>
<proteinExistence type="predicted"/>
<reference evidence="1 2" key="1">
    <citation type="submission" date="2014-02" db="EMBL/GenBank/DDBJ databases">
        <title>Whole genome sequence of Sphingobium chlorophenolicum NBRC 16172.</title>
        <authorList>
            <person name="Gan H.M."/>
            <person name="Gan H.Y."/>
            <person name="Chew T.H."/>
            <person name="Savka M.A."/>
        </authorList>
    </citation>
    <scope>NUCLEOTIDE SEQUENCE [LARGE SCALE GENOMIC DNA]</scope>
    <source>
        <strain evidence="1 2">NBRC 16172</strain>
    </source>
</reference>
<comment type="caution">
    <text evidence="1">The sequence shown here is derived from an EMBL/GenBank/DDBJ whole genome shotgun (WGS) entry which is preliminary data.</text>
</comment>